<dbReference type="InterPro" id="IPR000182">
    <property type="entry name" value="GNAT_dom"/>
</dbReference>
<keyword evidence="2" id="KW-0012">Acyltransferase</keyword>
<dbReference type="SUPFAM" id="SSF55729">
    <property type="entry name" value="Acyl-CoA N-acyltransferases (Nat)"/>
    <property type="match status" value="1"/>
</dbReference>
<protein>
    <submittedName>
        <fullName evidence="4">GNAT family N-acetyltransferase</fullName>
    </submittedName>
</protein>
<dbReference type="InterPro" id="IPR050832">
    <property type="entry name" value="Bact_Acetyltransf"/>
</dbReference>
<dbReference type="CDD" id="cd04301">
    <property type="entry name" value="NAT_SF"/>
    <property type="match status" value="1"/>
</dbReference>
<feature type="domain" description="N-acetyltransferase" evidence="3">
    <location>
        <begin position="4"/>
        <end position="153"/>
    </location>
</feature>
<organism evidence="4 5">
    <name type="scientific">Priestia megaterium</name>
    <name type="common">Bacillus megaterium</name>
    <dbReference type="NCBI Taxonomy" id="1404"/>
    <lineage>
        <taxon>Bacteria</taxon>
        <taxon>Bacillati</taxon>
        <taxon>Bacillota</taxon>
        <taxon>Bacilli</taxon>
        <taxon>Bacillales</taxon>
        <taxon>Bacillaceae</taxon>
        <taxon>Priestia</taxon>
    </lineage>
</organism>
<evidence type="ECO:0000256" key="1">
    <source>
        <dbReference type="ARBA" id="ARBA00022679"/>
    </source>
</evidence>
<dbReference type="Gene3D" id="3.40.630.30">
    <property type="match status" value="1"/>
</dbReference>
<evidence type="ECO:0000313" key="4">
    <source>
        <dbReference type="EMBL" id="RDZ18317.1"/>
    </source>
</evidence>
<keyword evidence="1 4" id="KW-0808">Transferase</keyword>
<dbReference type="PANTHER" id="PTHR43877:SF5">
    <property type="entry name" value="BLL8307 PROTEIN"/>
    <property type="match status" value="1"/>
</dbReference>
<accession>A0A3D8X967</accession>
<dbReference type="GO" id="GO:0016747">
    <property type="term" value="F:acyltransferase activity, transferring groups other than amino-acyl groups"/>
    <property type="evidence" value="ECO:0007669"/>
    <property type="project" value="InterPro"/>
</dbReference>
<dbReference type="PROSITE" id="PS51186">
    <property type="entry name" value="GNAT"/>
    <property type="match status" value="1"/>
</dbReference>
<dbReference type="InterPro" id="IPR016181">
    <property type="entry name" value="Acyl_CoA_acyltransferase"/>
</dbReference>
<comment type="caution">
    <text evidence="4">The sequence shown here is derived from an EMBL/GenBank/DDBJ whole genome shotgun (WGS) entry which is preliminary data.</text>
</comment>
<evidence type="ECO:0000313" key="5">
    <source>
        <dbReference type="Proteomes" id="UP000256519"/>
    </source>
</evidence>
<dbReference type="Pfam" id="PF00583">
    <property type="entry name" value="Acetyltransf_1"/>
    <property type="match status" value="1"/>
</dbReference>
<evidence type="ECO:0000259" key="3">
    <source>
        <dbReference type="PROSITE" id="PS51186"/>
    </source>
</evidence>
<sequence>MIKIKRDHLTNNEVIELVSSHLQGMNLYSPPESIHALNIESLKQRDITFWSVWEDSQLAGCGAIKELDEHHGEIKSMRTATAHLRKGIARELLQYIINEAQKRGYRRLSLETGSAPAFEPARKLYASFGFYECEPFSTYKEDPYSVFMTKKLND</sequence>
<evidence type="ECO:0000256" key="2">
    <source>
        <dbReference type="ARBA" id="ARBA00023315"/>
    </source>
</evidence>
<dbReference type="EMBL" id="PQWM01000006">
    <property type="protein sequence ID" value="RDZ18317.1"/>
    <property type="molecule type" value="Genomic_DNA"/>
</dbReference>
<dbReference type="AlphaFoldDB" id="A0A3D8X967"/>
<dbReference type="PANTHER" id="PTHR43877">
    <property type="entry name" value="AMINOALKYLPHOSPHONATE N-ACETYLTRANSFERASE-RELATED-RELATED"/>
    <property type="match status" value="1"/>
</dbReference>
<name>A0A3D8X967_PRIMG</name>
<dbReference type="Proteomes" id="UP000256519">
    <property type="component" value="Unassembled WGS sequence"/>
</dbReference>
<dbReference type="RefSeq" id="WP_116072538.1">
    <property type="nucleotide sequence ID" value="NZ_CP187630.1"/>
</dbReference>
<reference evidence="4 5" key="1">
    <citation type="journal article" date="2018" name="Appl. Environ. Microbiol.">
        <title>Antimicrobial susceptibility testing and tentative epidemiological cut-off values of five Bacillus species relevant for use as animal feed additives or for plant protection.</title>
        <authorList>
            <person name="Agerso Y."/>
            <person name="Stuer-Lauridsen B."/>
            <person name="Bjerre K."/>
            <person name="Jensen M.G."/>
            <person name="Johansen E."/>
            <person name="Bennedsen M."/>
            <person name="Brockmann E."/>
            <person name="Nielsen B."/>
        </authorList>
    </citation>
    <scope>NUCLEOTIDE SEQUENCE [LARGE SCALE GENOMIC DNA]</scope>
    <source>
        <strain evidence="4 5">CHCC20162</strain>
    </source>
</reference>
<gene>
    <name evidence="4" type="ORF">C3744_05460</name>
</gene>
<proteinExistence type="predicted"/>